<evidence type="ECO:0008006" key="20">
    <source>
        <dbReference type="Google" id="ProtNLM"/>
    </source>
</evidence>
<dbReference type="SUPFAM" id="SSF49452">
    <property type="entry name" value="Starch-binding domain-like"/>
    <property type="match status" value="1"/>
</dbReference>
<evidence type="ECO:0000259" key="18">
    <source>
        <dbReference type="Pfam" id="PF25183"/>
    </source>
</evidence>
<dbReference type="Gene3D" id="2.40.170.20">
    <property type="entry name" value="TonB-dependent receptor, beta-barrel domain"/>
    <property type="match status" value="1"/>
</dbReference>
<dbReference type="GO" id="GO:0046872">
    <property type="term" value="F:metal ion binding"/>
    <property type="evidence" value="ECO:0007669"/>
    <property type="project" value="UniProtKB-KW"/>
</dbReference>
<dbReference type="PROSITE" id="PS52016">
    <property type="entry name" value="TONB_DEPENDENT_REC_3"/>
    <property type="match status" value="1"/>
</dbReference>
<dbReference type="InterPro" id="IPR057601">
    <property type="entry name" value="Oar-like_b-barrel"/>
</dbReference>
<dbReference type="InterPro" id="IPR009045">
    <property type="entry name" value="Zn_M74/Hedgehog-like"/>
</dbReference>
<evidence type="ECO:0000256" key="9">
    <source>
        <dbReference type="ARBA" id="ARBA00023049"/>
    </source>
</evidence>
<dbReference type="InterPro" id="IPR037066">
    <property type="entry name" value="Plug_dom_sf"/>
</dbReference>
<comment type="caution">
    <text evidence="19">The sequence shown here is derived from an EMBL/GenBank/DDBJ whole genome shotgun (WGS) entry which is preliminary data.</text>
</comment>
<gene>
    <name evidence="19" type="ORF">H2204_011882</name>
</gene>
<comment type="subcellular location">
    <subcellularLocation>
        <location evidence="1">Cell outer membrane</location>
        <topology evidence="1">Multi-pass membrane protein</topology>
    </subcellularLocation>
</comment>
<evidence type="ECO:0000256" key="14">
    <source>
        <dbReference type="ARBA" id="ARBA00023326"/>
    </source>
</evidence>
<sequence>MKAYNIKRAALCVALGTCLATLAPSAFAQDGAVVGRLTSDAGQVPAGATVTVRNPATGFVRSVQADSKGSYRIPLLPVGTYDMEVSLPGGAASRVGQVTVSLGSATTVNVPLGAVSTLGTVEVRAPQVVSMVDVKSTESATNITREELSRLPVDRDITAVALLAPGAVKGKGSLGGQGISFGGSSVAENTVYINGLNVTDFYNRVGFSSVPFAFYQEFQVKTGGYSVEFGRSTGGVINAVTRSGSNDFKAGAELVFEPRAWQSQARDRYDGEGSRYISARRDDYSRSALNVFASGALVQDKLFFFGMYEARDYRPTSTNDAGTFLSQGKADEPFWGGKLDWQITDNQMLSLFGFSDKNKTLTDVYRYDYDGGDIDGERSNQIVNTVGGKNWSGTYSWQVNNDLTMKLMYGENKRNRVQSSLMDENCNRVFDNRTAAQGVPPNLQGDRSCTSSSQLEAALDTRKAARADFEWSLGNHLLRFGLDREENTSDYERAYPGPGGLRYDIYYRNPGSPLNGGTVPASGLVARTRRYEVAGSFETINSAYYLEDNWQVTPNFLLNIGARVESFDNKGGDGDSYIKIDNMIAPRLGFSWDVRGDGTTKVFGNLGRYYLPVANVINIKQAGGFLDERTWYEFLGYTGAANNIPNLGGQIGPVDNSQGDGSVPDLRAEVNRDMDPVYQDEAILGFQHMLSESWSVAASVTYRRLSNAIDDMNITATGQCGAIDGVWIMGNPGRTNTVWGDTNCDGSNDGWIDIDTSKEGWALYDDDGNYVGQRGWVKPKRDYKALELQVDRAWDGKWGFNASYTLAYGRGNAEGPVNSDTDFADAGRTENFDNPWVNYRGYGYLANDRRHQFKFRGSYALTENLSVAATLGVQSGSPITRFGAGNPFDDTDFHSYYVCVSNCQSTVPSERVFVHSPRGGDGRTPWTYDLDVSVSYKVPIPTDLRLKLAVYNVLNQQRVVTVDQDYEPQDSIGTPNTMYGYGTGFQSPRYAQLTTALHRLLLLTAALVGPAAHAVDTARLDADAAFVVQHEHLPGMAMAVVEDGQVVYRHTEGARGDGGRIDEDTLFKIASNSKAMTAALLATLVEQGKLRWDDPVQRHLPAFRMHDPWVGEHLQVRDLLIHNSGLGLGAGDLMLWPEPNAFTRSDIIAGLAHLKPVTSFRSGYAYDNLMYVVAGEVAAAAGGKPYDQLMREHVFEPLGMTRCQVGAWSVKQVGNVAQPHVRRDGRNVVVAGDGALSPDLTSMAAGGIRCSLRDMTRWMQVLLDPSLAPAWLGAEQRRMLWTLHMPMPLGERQRDWDNARFYGYGLGWRVSDMDGQWKVAHTGTLSGMYSSLALLPDRKVGVVMLINGEGEEARTALMQSTLKQFTAPEDAHPAADYLAELAADRAMRAATGSRAPSTRAAQPAAATDLAQWQGRYRDPWLGPASLCPTSNGLRFSVDKSPALHATVKQLEGRWLLQWDTLEPSAQAWLNPGADTPTLELRAIDPEIDFSYDFQDLHFTPGLVEIRTLSPRIEMDIRYAGGNNFTAAPVPGYEAPACYLLTPVAKALAAVEADLRAQGFGLRLYDCYRPVRAVQAFMAWVRDPQEQSRKALQYPDLDKPQLLTDGYIAERSGHSRGATVDLGLLDCRSGRCTPMDMGTDFDFFGPRAHTQAPGLSNAQEANRQRLVQAMARRGFANYAQEWWHYTLQPEPDPGTAYDVPVR</sequence>
<evidence type="ECO:0000256" key="2">
    <source>
        <dbReference type="ARBA" id="ARBA00022448"/>
    </source>
</evidence>
<keyword evidence="9" id="KW-0482">Metalloprotease</keyword>
<dbReference type="Pfam" id="PF00144">
    <property type="entry name" value="Beta-lactamase"/>
    <property type="match status" value="1"/>
</dbReference>
<keyword evidence="14" id="KW-0624">Polysaccharide degradation</keyword>
<dbReference type="GO" id="GO:0071555">
    <property type="term" value="P:cell wall organization"/>
    <property type="evidence" value="ECO:0007669"/>
    <property type="project" value="UniProtKB-KW"/>
</dbReference>
<dbReference type="Pfam" id="PF13620">
    <property type="entry name" value="CarboxypepD_reg"/>
    <property type="match status" value="1"/>
</dbReference>
<name>A0AA39CTJ6_9EURO</name>
<dbReference type="GO" id="GO:0030246">
    <property type="term" value="F:carbohydrate binding"/>
    <property type="evidence" value="ECO:0007669"/>
    <property type="project" value="InterPro"/>
</dbReference>
<keyword evidence="4" id="KW-0812">Transmembrane</keyword>
<dbReference type="PANTHER" id="PTHR43126">
    <property type="entry name" value="D-ALANYL-D-ALANINE DIPEPTIDASE"/>
    <property type="match status" value="1"/>
</dbReference>
<dbReference type="Gene3D" id="2.170.130.10">
    <property type="entry name" value="TonB-dependent receptor, plug domain"/>
    <property type="match status" value="1"/>
</dbReference>
<dbReference type="Pfam" id="PF25183">
    <property type="entry name" value="OMP_b-brl_4"/>
    <property type="match status" value="1"/>
</dbReference>
<keyword evidence="15" id="KW-0732">Signal</keyword>
<dbReference type="InterPro" id="IPR000755">
    <property type="entry name" value="A_A_dipeptidase"/>
</dbReference>
<dbReference type="SUPFAM" id="SSF55166">
    <property type="entry name" value="Hedgehog/DD-peptidase"/>
    <property type="match status" value="1"/>
</dbReference>
<dbReference type="GO" id="GO:0000272">
    <property type="term" value="P:polysaccharide catabolic process"/>
    <property type="evidence" value="ECO:0007669"/>
    <property type="project" value="UniProtKB-KW"/>
</dbReference>
<organism evidence="19">
    <name type="scientific">Knufia peltigerae</name>
    <dbReference type="NCBI Taxonomy" id="1002370"/>
    <lineage>
        <taxon>Eukaryota</taxon>
        <taxon>Fungi</taxon>
        <taxon>Dikarya</taxon>
        <taxon>Ascomycota</taxon>
        <taxon>Pezizomycotina</taxon>
        <taxon>Eurotiomycetes</taxon>
        <taxon>Chaetothyriomycetidae</taxon>
        <taxon>Chaetothyriales</taxon>
        <taxon>Trichomeriaceae</taxon>
        <taxon>Knufia</taxon>
    </lineage>
</organism>
<feature type="domain" description="TonB-dependent receptor plug" evidence="17">
    <location>
        <begin position="135"/>
        <end position="236"/>
    </location>
</feature>
<evidence type="ECO:0000256" key="11">
    <source>
        <dbReference type="ARBA" id="ARBA00023237"/>
    </source>
</evidence>
<dbReference type="HAMAP" id="MF_01924">
    <property type="entry name" value="A_A_dipeptidase"/>
    <property type="match status" value="1"/>
</dbReference>
<dbReference type="GO" id="GO:0016805">
    <property type="term" value="F:dipeptidase activity"/>
    <property type="evidence" value="ECO:0007669"/>
    <property type="project" value="UniProtKB-KW"/>
</dbReference>
<evidence type="ECO:0000256" key="5">
    <source>
        <dbReference type="ARBA" id="ARBA00022723"/>
    </source>
</evidence>
<dbReference type="Pfam" id="PF07715">
    <property type="entry name" value="Plug"/>
    <property type="match status" value="1"/>
</dbReference>
<keyword evidence="5" id="KW-0479">Metal-binding</keyword>
<dbReference type="SUPFAM" id="SSF56601">
    <property type="entry name" value="beta-lactamase/transpeptidase-like"/>
    <property type="match status" value="1"/>
</dbReference>
<dbReference type="Gene3D" id="3.30.1380.10">
    <property type="match status" value="1"/>
</dbReference>
<dbReference type="Gene3D" id="2.60.40.1120">
    <property type="entry name" value="Carboxypeptidase-like, regulatory domain"/>
    <property type="match status" value="1"/>
</dbReference>
<accession>A0AA39CTJ6</accession>
<keyword evidence="7" id="KW-0862">Zinc</keyword>
<dbReference type="InterPro" id="IPR013784">
    <property type="entry name" value="Carb-bd-like_fold"/>
</dbReference>
<keyword evidence="3" id="KW-0645">Protease</keyword>
<evidence type="ECO:0000256" key="6">
    <source>
        <dbReference type="ARBA" id="ARBA00022801"/>
    </source>
</evidence>
<evidence type="ECO:0000256" key="3">
    <source>
        <dbReference type="ARBA" id="ARBA00022670"/>
    </source>
</evidence>
<dbReference type="CDD" id="cd14817">
    <property type="entry name" value="D-Ala-D-Ala_dipeptidase_VanX"/>
    <property type="match status" value="1"/>
</dbReference>
<dbReference type="GO" id="GO:0006508">
    <property type="term" value="P:proteolysis"/>
    <property type="evidence" value="ECO:0007669"/>
    <property type="project" value="UniProtKB-KW"/>
</dbReference>
<keyword evidence="8" id="KW-0224">Dipeptidase</keyword>
<dbReference type="Gene3D" id="3.40.710.10">
    <property type="entry name" value="DD-peptidase/beta-lactamase superfamily"/>
    <property type="match status" value="1"/>
</dbReference>
<keyword evidence="13" id="KW-0961">Cell wall biogenesis/degradation</keyword>
<evidence type="ECO:0000256" key="13">
    <source>
        <dbReference type="ARBA" id="ARBA00023316"/>
    </source>
</evidence>
<keyword evidence="10" id="KW-0472">Membrane</keyword>
<keyword evidence="2" id="KW-0813">Transport</keyword>
<feature type="chain" id="PRO_5041240754" description="D-Ala-D-Ala dipeptidase" evidence="15">
    <location>
        <begin position="29"/>
        <end position="1701"/>
    </location>
</feature>
<evidence type="ECO:0000256" key="1">
    <source>
        <dbReference type="ARBA" id="ARBA00004571"/>
    </source>
</evidence>
<keyword evidence="6" id="KW-0378">Hydrolase</keyword>
<keyword evidence="11" id="KW-0998">Cell outer membrane</keyword>
<protein>
    <recommendedName>
        <fullName evidence="20">D-Ala-D-Ala dipeptidase</fullName>
    </recommendedName>
</protein>
<feature type="domain" description="TonB-dependent transporter Oar-like beta-barrel" evidence="18">
    <location>
        <begin position="325"/>
        <end position="888"/>
    </location>
</feature>
<feature type="domain" description="Beta-lactamase-related" evidence="16">
    <location>
        <begin position="1029"/>
        <end position="1353"/>
    </location>
</feature>
<evidence type="ECO:0000256" key="8">
    <source>
        <dbReference type="ARBA" id="ARBA00022997"/>
    </source>
</evidence>
<dbReference type="GO" id="GO:0008237">
    <property type="term" value="F:metallopeptidase activity"/>
    <property type="evidence" value="ECO:0007669"/>
    <property type="project" value="UniProtKB-KW"/>
</dbReference>
<dbReference type="Pfam" id="PF01427">
    <property type="entry name" value="Peptidase_M15"/>
    <property type="match status" value="1"/>
</dbReference>
<dbReference type="SUPFAM" id="SSF56935">
    <property type="entry name" value="Porins"/>
    <property type="match status" value="1"/>
</dbReference>
<dbReference type="InterPro" id="IPR036942">
    <property type="entry name" value="Beta-barrel_TonB_sf"/>
</dbReference>
<dbReference type="InterPro" id="IPR039426">
    <property type="entry name" value="TonB-dep_rcpt-like"/>
</dbReference>
<evidence type="ECO:0000259" key="16">
    <source>
        <dbReference type="Pfam" id="PF00144"/>
    </source>
</evidence>
<evidence type="ECO:0000256" key="4">
    <source>
        <dbReference type="ARBA" id="ARBA00022692"/>
    </source>
</evidence>
<evidence type="ECO:0000256" key="10">
    <source>
        <dbReference type="ARBA" id="ARBA00023136"/>
    </source>
</evidence>
<evidence type="ECO:0000259" key="17">
    <source>
        <dbReference type="Pfam" id="PF07715"/>
    </source>
</evidence>
<evidence type="ECO:0000256" key="15">
    <source>
        <dbReference type="SAM" id="SignalP"/>
    </source>
</evidence>
<proteinExistence type="inferred from homology"/>
<dbReference type="InterPro" id="IPR012910">
    <property type="entry name" value="Plug_dom"/>
</dbReference>
<reference evidence="19" key="1">
    <citation type="submission" date="2022-10" db="EMBL/GenBank/DDBJ databases">
        <title>Culturing micro-colonial fungi from biological soil crusts in the Mojave desert and describing Neophaeococcomyces mojavensis, and introducing the new genera and species Taxawa tesnikishii.</title>
        <authorList>
            <person name="Kurbessoian T."/>
            <person name="Stajich J.E."/>
        </authorList>
    </citation>
    <scope>NUCLEOTIDE SEQUENCE</scope>
    <source>
        <strain evidence="19">TK_35</strain>
    </source>
</reference>
<evidence type="ECO:0000313" key="19">
    <source>
        <dbReference type="EMBL" id="KAJ9621447.1"/>
    </source>
</evidence>
<keyword evidence="12" id="KW-0119">Carbohydrate metabolism</keyword>
<feature type="signal peptide" evidence="15">
    <location>
        <begin position="1"/>
        <end position="28"/>
    </location>
</feature>
<dbReference type="InterPro" id="IPR001466">
    <property type="entry name" value="Beta-lactam-related"/>
</dbReference>
<evidence type="ECO:0000256" key="7">
    <source>
        <dbReference type="ARBA" id="ARBA00022833"/>
    </source>
</evidence>
<dbReference type="PANTHER" id="PTHR43126:SF1">
    <property type="entry name" value="D-ALANYL-D-ALANINE DIPEPTIDASE"/>
    <property type="match status" value="1"/>
</dbReference>
<evidence type="ECO:0000256" key="12">
    <source>
        <dbReference type="ARBA" id="ARBA00023277"/>
    </source>
</evidence>
<dbReference type="EMBL" id="JAPDRN010000114">
    <property type="protein sequence ID" value="KAJ9621447.1"/>
    <property type="molecule type" value="Genomic_DNA"/>
</dbReference>
<dbReference type="InterPro" id="IPR012338">
    <property type="entry name" value="Beta-lactam/transpept-like"/>
</dbReference>